<reference evidence="1 2" key="1">
    <citation type="journal article" date="2013" name="Mar. Genomics">
        <title>Expression of sulfatases in Rhodopirellula baltica and the diversity of sulfatases in the genus Rhodopirellula.</title>
        <authorList>
            <person name="Wegner C.E."/>
            <person name="Richter-Heitmann T."/>
            <person name="Klindworth A."/>
            <person name="Klockow C."/>
            <person name="Richter M."/>
            <person name="Achstetter T."/>
            <person name="Glockner F.O."/>
            <person name="Harder J."/>
        </authorList>
    </citation>
    <scope>NUCLEOTIDE SEQUENCE [LARGE SCALE GENOMIC DNA]</scope>
    <source>
        <strain evidence="1 2">SWK14</strain>
    </source>
</reference>
<sequence length="116" mass="13073">MHYLLICDDKALPLSIEAVINTELSNTTLESIREIGAQRIRDSGVVFTFRREKAAVDVTTMTGDPEDSSGPYDGQSWIFIDTRWSLLHRRATRKLATDIREVLLRHGAIDDAPETT</sequence>
<name>L7CF44_RHOBT</name>
<dbReference type="AlphaFoldDB" id="L7CF44"/>
<accession>L7CF44</accession>
<comment type="caution">
    <text evidence="1">The sequence shown here is derived from an EMBL/GenBank/DDBJ whole genome shotgun (WGS) entry which is preliminary data.</text>
</comment>
<dbReference type="EMBL" id="AMWG01000088">
    <property type="protein sequence ID" value="ELP32874.1"/>
    <property type="molecule type" value="Genomic_DNA"/>
</dbReference>
<organism evidence="1 2">
    <name type="scientific">Rhodopirellula baltica SWK14</name>
    <dbReference type="NCBI Taxonomy" id="993516"/>
    <lineage>
        <taxon>Bacteria</taxon>
        <taxon>Pseudomonadati</taxon>
        <taxon>Planctomycetota</taxon>
        <taxon>Planctomycetia</taxon>
        <taxon>Pirellulales</taxon>
        <taxon>Pirellulaceae</taxon>
        <taxon>Rhodopirellula</taxon>
    </lineage>
</organism>
<dbReference type="Proteomes" id="UP000010959">
    <property type="component" value="Unassembled WGS sequence"/>
</dbReference>
<evidence type="ECO:0000313" key="2">
    <source>
        <dbReference type="Proteomes" id="UP000010959"/>
    </source>
</evidence>
<proteinExistence type="predicted"/>
<evidence type="ECO:0000313" key="1">
    <source>
        <dbReference type="EMBL" id="ELP32874.1"/>
    </source>
</evidence>
<gene>
    <name evidence="1" type="ORF">RBSWK_03214</name>
</gene>
<protein>
    <submittedName>
        <fullName evidence="1">Uncharacterized protein</fullName>
    </submittedName>
</protein>
<dbReference type="PATRIC" id="fig|993516.3.peg.3420"/>